<protein>
    <submittedName>
        <fullName evidence="1">Uncharacterized protein</fullName>
    </submittedName>
</protein>
<dbReference type="EMBL" id="CP001738">
    <property type="protein sequence ID" value="ACZ00306.1"/>
    <property type="molecule type" value="Genomic_DNA"/>
</dbReference>
<evidence type="ECO:0000313" key="1">
    <source>
        <dbReference type="EMBL" id="ACZ00306.1"/>
    </source>
</evidence>
<reference evidence="1 2" key="1">
    <citation type="journal article" date="2011" name="Stand. Genomic Sci.">
        <title>Complete genome sequence of Thermomonospora curvata type strain (B9).</title>
        <authorList>
            <person name="Chertkov O."/>
            <person name="Sikorski J."/>
            <person name="Nolan M."/>
            <person name="Lapidus A."/>
            <person name="Lucas S."/>
            <person name="Del Rio T.G."/>
            <person name="Tice H."/>
            <person name="Cheng J.F."/>
            <person name="Goodwin L."/>
            <person name="Pitluck S."/>
            <person name="Liolios K."/>
            <person name="Ivanova N."/>
            <person name="Mavromatis K."/>
            <person name="Mikhailova N."/>
            <person name="Ovchinnikova G."/>
            <person name="Pati A."/>
            <person name="Chen A."/>
            <person name="Palaniappan K."/>
            <person name="Djao O.D."/>
            <person name="Land M."/>
            <person name="Hauser L."/>
            <person name="Chang Y.J."/>
            <person name="Jeffries C.D."/>
            <person name="Brettin T."/>
            <person name="Han C."/>
            <person name="Detter J.C."/>
            <person name="Rohde M."/>
            <person name="Goker M."/>
            <person name="Woyke T."/>
            <person name="Bristow J."/>
            <person name="Eisen J.A."/>
            <person name="Markowitz V."/>
            <person name="Hugenholtz P."/>
            <person name="Klenk H.P."/>
            <person name="Kyrpides N.C."/>
        </authorList>
    </citation>
    <scope>NUCLEOTIDE SEQUENCE [LARGE SCALE GENOMIC DNA]</scope>
    <source>
        <strain evidence="2">ATCC 19995 / DSM 43183 / JCM 3096 / KCTC 9072 / NBRC 15933 / NCIMB 10081 / Henssen B9</strain>
    </source>
</reference>
<evidence type="ECO:0000313" key="2">
    <source>
        <dbReference type="Proteomes" id="UP000001918"/>
    </source>
</evidence>
<gene>
    <name evidence="1" type="ordered locus">Tcur_4788</name>
</gene>
<name>D1A7A0_THECD</name>
<dbReference type="eggNOG" id="ENOG5030QM7">
    <property type="taxonomic scope" value="Bacteria"/>
</dbReference>
<dbReference type="AlphaFoldDB" id="D1A7A0"/>
<accession>D1A7A0</accession>
<dbReference type="HOGENOM" id="CLU_178398_1_0_11"/>
<sequence length="103" mass="11317">MGVQRVIEFEAVSEEGAGRVERAVAAAFAALEKERPDGVRLAYWRVPGGRRFLALIELAEEDRNPLMGIEAARRLPEVIAECVEGGYPRPQVVECVGEYGFGL</sequence>
<organism evidence="1 2">
    <name type="scientific">Thermomonospora curvata (strain ATCC 19995 / DSM 43183 / JCM 3096 / KCTC 9072 / NBRC 15933 / NCIMB 10081 / Henssen B9)</name>
    <dbReference type="NCBI Taxonomy" id="471852"/>
    <lineage>
        <taxon>Bacteria</taxon>
        <taxon>Bacillati</taxon>
        <taxon>Actinomycetota</taxon>
        <taxon>Actinomycetes</taxon>
        <taxon>Streptosporangiales</taxon>
        <taxon>Thermomonosporaceae</taxon>
        <taxon>Thermomonospora</taxon>
    </lineage>
</organism>
<keyword evidence="2" id="KW-1185">Reference proteome</keyword>
<dbReference type="RefSeq" id="WP_012855087.1">
    <property type="nucleotide sequence ID" value="NC_013510.1"/>
</dbReference>
<dbReference type="STRING" id="471852.Tcur_4788"/>
<proteinExistence type="predicted"/>
<dbReference type="KEGG" id="tcu:Tcur_4788"/>
<dbReference type="Proteomes" id="UP000001918">
    <property type="component" value="Chromosome"/>
</dbReference>
<dbReference type="OrthoDB" id="163010at2"/>